<dbReference type="EMBL" id="MN739562">
    <property type="protein sequence ID" value="QHT13100.1"/>
    <property type="molecule type" value="Genomic_DNA"/>
</dbReference>
<sequence>MGFRYTLKDFTEITFNGFNIKLPEETLITITELSQQVGSPTYIRTPTFQKIETKHILKTSSDGFSNNTNLDFKRKKRNKPVEILNDDDWETIRTFQTTKIEQKVGVEAQIDVMRSWLNKMSDKLFIEPCEKIMEVLNQLIIDGVSDSDMLRVGNIIFEIASNNRFYSKLYADLYSKLIQNYDVMKYIFNQNLDSFMELFDCIEYVNPETDYDKFCKINVNNERRKALSLFFVNLTNHKVITEEKLLDMTCSLLKNLIVFIKEDGRKNEVDEITENIAIFYSYNKKLFESCEDKFDGMSFNNTIEMLANSKAKTFPSLSNKSIFKFMDLVEM</sequence>
<evidence type="ECO:0008006" key="2">
    <source>
        <dbReference type="Google" id="ProtNLM"/>
    </source>
</evidence>
<accession>A0A6C0D9R7</accession>
<proteinExistence type="predicted"/>
<dbReference type="AlphaFoldDB" id="A0A6C0D9R7"/>
<dbReference type="SUPFAM" id="SSF48371">
    <property type="entry name" value="ARM repeat"/>
    <property type="match status" value="1"/>
</dbReference>
<dbReference type="Gene3D" id="1.25.40.180">
    <property type="match status" value="1"/>
</dbReference>
<name>A0A6C0D9R7_9ZZZZ</name>
<organism evidence="1">
    <name type="scientific">viral metagenome</name>
    <dbReference type="NCBI Taxonomy" id="1070528"/>
    <lineage>
        <taxon>unclassified sequences</taxon>
        <taxon>metagenomes</taxon>
        <taxon>organismal metagenomes</taxon>
    </lineage>
</organism>
<protein>
    <recommendedName>
        <fullName evidence="2">MIF4G domain-containing protein</fullName>
    </recommendedName>
</protein>
<dbReference type="InterPro" id="IPR016024">
    <property type="entry name" value="ARM-type_fold"/>
</dbReference>
<reference evidence="1" key="1">
    <citation type="journal article" date="2020" name="Nature">
        <title>Giant virus diversity and host interactions through global metagenomics.</title>
        <authorList>
            <person name="Schulz F."/>
            <person name="Roux S."/>
            <person name="Paez-Espino D."/>
            <person name="Jungbluth S."/>
            <person name="Walsh D.A."/>
            <person name="Denef V.J."/>
            <person name="McMahon K.D."/>
            <person name="Konstantinidis K.T."/>
            <person name="Eloe-Fadrosh E.A."/>
            <person name="Kyrpides N.C."/>
            <person name="Woyke T."/>
        </authorList>
    </citation>
    <scope>NUCLEOTIDE SEQUENCE</scope>
    <source>
        <strain evidence="1">GVMAG-M-3300023174-130</strain>
    </source>
</reference>
<evidence type="ECO:0000313" key="1">
    <source>
        <dbReference type="EMBL" id="QHT13100.1"/>
    </source>
</evidence>